<dbReference type="GO" id="GO:0031531">
    <property type="term" value="F:thyrotropin-releasing hormone receptor binding"/>
    <property type="evidence" value="ECO:0007669"/>
    <property type="project" value="TreeGrafter"/>
</dbReference>
<evidence type="ECO:0000313" key="11">
    <source>
        <dbReference type="RefSeq" id="XP_007943170.1"/>
    </source>
</evidence>
<keyword evidence="8" id="KW-0732">Signal</keyword>
<dbReference type="AlphaFoldDB" id="A0A8B7A5D7"/>
<evidence type="ECO:0000256" key="7">
    <source>
        <dbReference type="PROSITE-ProRule" id="PRU00039"/>
    </source>
</evidence>
<evidence type="ECO:0000256" key="3">
    <source>
        <dbReference type="ARBA" id="ARBA00022525"/>
    </source>
</evidence>
<keyword evidence="3" id="KW-0964">Secreted</keyword>
<reference evidence="11" key="1">
    <citation type="submission" date="2025-08" db="UniProtKB">
        <authorList>
            <consortium name="RefSeq"/>
        </authorList>
    </citation>
    <scope>IDENTIFICATION</scope>
</reference>
<keyword evidence="5" id="KW-1015">Disulfide bond</keyword>
<dbReference type="InterPro" id="IPR000476">
    <property type="entry name" value="Glyco_hormone"/>
</dbReference>
<evidence type="ECO:0000259" key="9">
    <source>
        <dbReference type="PROSITE" id="PS01225"/>
    </source>
</evidence>
<organism evidence="10 11">
    <name type="scientific">Orycteropus afer afer</name>
    <dbReference type="NCBI Taxonomy" id="1230840"/>
    <lineage>
        <taxon>Eukaryota</taxon>
        <taxon>Metazoa</taxon>
        <taxon>Chordata</taxon>
        <taxon>Craniata</taxon>
        <taxon>Vertebrata</taxon>
        <taxon>Euteleostomi</taxon>
        <taxon>Mammalia</taxon>
        <taxon>Eutheria</taxon>
        <taxon>Afrotheria</taxon>
        <taxon>Tubulidentata</taxon>
        <taxon>Orycteropodidae</taxon>
        <taxon>Orycteropus</taxon>
    </lineage>
</organism>
<sequence length="145" mass="15741">MALKTQVQADPLTVLQVLMASPQTLLLSLLLLAVTAGWAEAAAVPGCYLHPLNVTVRSDHEGTCQGSLVVQACVGHCESSAFPSRYSVLVASDYRRTITSVSECCTISSLKKEKLQVQCPGNRRVSMDIYTARACQCNVCRFARY</sequence>
<keyword evidence="10" id="KW-1185">Reference proteome</keyword>
<evidence type="ECO:0000256" key="2">
    <source>
        <dbReference type="ARBA" id="ARBA00009128"/>
    </source>
</evidence>
<dbReference type="PROSITE" id="PS50277">
    <property type="entry name" value="GLYCO_HORMONE_ALPHA_3"/>
    <property type="match status" value="1"/>
</dbReference>
<gene>
    <name evidence="11" type="primary">GPHA2</name>
</gene>
<name>A0A8B7A5D7_ORYAF</name>
<keyword evidence="4" id="KW-0372">Hormone</keyword>
<evidence type="ECO:0000313" key="10">
    <source>
        <dbReference type="Proteomes" id="UP000694850"/>
    </source>
</evidence>
<dbReference type="InterPro" id="IPR006207">
    <property type="entry name" value="Cys_knot_C"/>
</dbReference>
<dbReference type="GO" id="GO:0005615">
    <property type="term" value="C:extracellular space"/>
    <property type="evidence" value="ECO:0007669"/>
    <property type="project" value="TreeGrafter"/>
</dbReference>
<dbReference type="GO" id="GO:0007166">
    <property type="term" value="P:cell surface receptor signaling pathway"/>
    <property type="evidence" value="ECO:0007669"/>
    <property type="project" value="TreeGrafter"/>
</dbReference>
<dbReference type="InterPro" id="IPR052680">
    <property type="entry name" value="Glyco_Hormone_Alpha"/>
</dbReference>
<feature type="domain" description="CTCK" evidence="9">
    <location>
        <begin position="47"/>
        <end position="141"/>
    </location>
</feature>
<dbReference type="PANTHER" id="PTHR31129">
    <property type="entry name" value="GLYCOPROTEIN HORMONE ALPHA-2"/>
    <property type="match status" value="1"/>
</dbReference>
<keyword evidence="6" id="KW-0325">Glycoprotein</keyword>
<dbReference type="PANTHER" id="PTHR31129:SF2">
    <property type="entry name" value="GLYCOPROTEIN HORMONE ALPHA-2"/>
    <property type="match status" value="1"/>
</dbReference>
<dbReference type="Gene3D" id="2.10.90.10">
    <property type="entry name" value="Cystine-knot cytokines"/>
    <property type="match status" value="1"/>
</dbReference>
<dbReference type="GO" id="GO:0005179">
    <property type="term" value="F:hormone activity"/>
    <property type="evidence" value="ECO:0007669"/>
    <property type="project" value="UniProtKB-KW"/>
</dbReference>
<dbReference type="Proteomes" id="UP000694850">
    <property type="component" value="Unplaced"/>
</dbReference>
<dbReference type="InterPro" id="IPR029034">
    <property type="entry name" value="Cystine-knot_cytokine"/>
</dbReference>
<comment type="subcellular location">
    <subcellularLocation>
        <location evidence="1">Secreted</location>
    </subcellularLocation>
</comment>
<protein>
    <submittedName>
        <fullName evidence="11">Glycoprotein hormone alpha-2</fullName>
    </submittedName>
</protein>
<evidence type="ECO:0000256" key="8">
    <source>
        <dbReference type="SAM" id="SignalP"/>
    </source>
</evidence>
<comment type="caution">
    <text evidence="7">Lacks conserved residue(s) required for the propagation of feature annotation.</text>
</comment>
<dbReference type="PROSITE" id="PS01225">
    <property type="entry name" value="CTCK_2"/>
    <property type="match status" value="1"/>
</dbReference>
<comment type="similarity">
    <text evidence="2">Belongs to the glycoprotein hormones subunit alpha family.</text>
</comment>
<feature type="signal peptide" evidence="8">
    <location>
        <begin position="1"/>
        <end position="41"/>
    </location>
</feature>
<evidence type="ECO:0000256" key="4">
    <source>
        <dbReference type="ARBA" id="ARBA00022702"/>
    </source>
</evidence>
<evidence type="ECO:0000256" key="5">
    <source>
        <dbReference type="ARBA" id="ARBA00023157"/>
    </source>
</evidence>
<proteinExistence type="inferred from homology"/>
<evidence type="ECO:0000256" key="1">
    <source>
        <dbReference type="ARBA" id="ARBA00004613"/>
    </source>
</evidence>
<dbReference type="CTD" id="170589"/>
<evidence type="ECO:0000256" key="6">
    <source>
        <dbReference type="ARBA" id="ARBA00023180"/>
    </source>
</evidence>
<dbReference type="RefSeq" id="XP_007943170.1">
    <property type="nucleotide sequence ID" value="XM_007944979.1"/>
</dbReference>
<accession>A0A8B7A5D7</accession>
<dbReference type="GeneID" id="103200474"/>
<dbReference type="OrthoDB" id="9413153at2759"/>
<feature type="chain" id="PRO_5034916797" evidence="8">
    <location>
        <begin position="42"/>
        <end position="145"/>
    </location>
</feature>
<dbReference type="PROSITE" id="PS01185">
    <property type="entry name" value="CTCK_1"/>
    <property type="match status" value="1"/>
</dbReference>